<evidence type="ECO:0000313" key="3">
    <source>
        <dbReference type="EMBL" id="SFA50615.1"/>
    </source>
</evidence>
<protein>
    <recommendedName>
        <fullName evidence="1">Lactate utilization protein C</fullName>
    </recommendedName>
</protein>
<sequence length="241" mass="26884">MMQTGTIHNRDKFLQTIANRLGRKQRTAGVSRPNWRHQPQWTVFQGYSQDELLEALKAQCPRIHTECVETTSVKLKETLKEVVTMHGGGPVVTWDDPRFDEYGLTHLLRDEWPKEHIDVHVWDASAGRKNIDFAEKANVGITFSDITLAESGTVVLFSGNGKGRTVSFLPKTYIAIVAKSTIVPRMTQAAAYIHEQIEKGNLVPSCVNFITGPSNSADIEMNLVVGVHGPMKATYIVVVDR</sequence>
<dbReference type="AlphaFoldDB" id="A0A1I0TFS6"/>
<evidence type="ECO:0000256" key="1">
    <source>
        <dbReference type="HAMAP-Rule" id="MF_02104"/>
    </source>
</evidence>
<dbReference type="PANTHER" id="PTHR43682">
    <property type="entry name" value="LACTATE UTILIZATION PROTEIN C"/>
    <property type="match status" value="1"/>
</dbReference>
<accession>A0A1I0TFS6</accession>
<evidence type="ECO:0000259" key="2">
    <source>
        <dbReference type="Pfam" id="PF02589"/>
    </source>
</evidence>
<gene>
    <name evidence="1" type="primary">lutC</name>
    <name evidence="3" type="ORF">SAMN05192569_102636</name>
</gene>
<dbReference type="InterPro" id="IPR022823">
    <property type="entry name" value="LutC"/>
</dbReference>
<dbReference type="InterPro" id="IPR024185">
    <property type="entry name" value="FTHF_cligase-like_sf"/>
</dbReference>
<feature type="domain" description="LUD" evidence="2">
    <location>
        <begin position="54"/>
        <end position="238"/>
    </location>
</feature>
<evidence type="ECO:0000313" key="4">
    <source>
        <dbReference type="Proteomes" id="UP000198650"/>
    </source>
</evidence>
<dbReference type="SUPFAM" id="SSF100950">
    <property type="entry name" value="NagB/RpiA/CoA transferase-like"/>
    <property type="match status" value="1"/>
</dbReference>
<reference evidence="4" key="1">
    <citation type="submission" date="2016-10" db="EMBL/GenBank/DDBJ databases">
        <authorList>
            <person name="Varghese N."/>
            <person name="Submissions S."/>
        </authorList>
    </citation>
    <scope>NUCLEOTIDE SEQUENCE [LARGE SCALE GENOMIC DNA]</scope>
    <source>
        <strain evidence="4">M1</strain>
    </source>
</reference>
<dbReference type="Proteomes" id="UP000198650">
    <property type="component" value="Unassembled WGS sequence"/>
</dbReference>
<dbReference type="EMBL" id="FOJS01000026">
    <property type="protein sequence ID" value="SFA50615.1"/>
    <property type="molecule type" value="Genomic_DNA"/>
</dbReference>
<organism evidence="3 4">
    <name type="scientific">Parageobacillus thermantarcticus</name>
    <dbReference type="NCBI Taxonomy" id="186116"/>
    <lineage>
        <taxon>Bacteria</taxon>
        <taxon>Bacillati</taxon>
        <taxon>Bacillota</taxon>
        <taxon>Bacilli</taxon>
        <taxon>Bacillales</taxon>
        <taxon>Anoxybacillaceae</taxon>
        <taxon>Parageobacillus</taxon>
    </lineage>
</organism>
<proteinExistence type="inferred from homology"/>
<dbReference type="Gene3D" id="3.40.50.10420">
    <property type="entry name" value="NagB/RpiA/CoA transferase-like"/>
    <property type="match status" value="1"/>
</dbReference>
<dbReference type="PANTHER" id="PTHR43682:SF1">
    <property type="entry name" value="LACTATE UTILIZATION PROTEIN C"/>
    <property type="match status" value="1"/>
</dbReference>
<dbReference type="InterPro" id="IPR003741">
    <property type="entry name" value="LUD_dom"/>
</dbReference>
<dbReference type="STRING" id="186116.SAMN05192569_102636"/>
<dbReference type="InterPro" id="IPR037171">
    <property type="entry name" value="NagB/RpiA_transferase-like"/>
</dbReference>
<name>A0A1I0TFS6_9BACL</name>
<comment type="function">
    <text evidence="1">Is involved in L-lactate degradation and allows cells to grow with lactate as the sole carbon source.</text>
</comment>
<comment type="similarity">
    <text evidence="1">Belongs to the LutC/YkgG family.</text>
</comment>
<keyword evidence="4" id="KW-1185">Reference proteome</keyword>
<dbReference type="Pfam" id="PF02589">
    <property type="entry name" value="LUD_dom"/>
    <property type="match status" value="1"/>
</dbReference>
<dbReference type="GO" id="GO:0006089">
    <property type="term" value="P:lactate metabolic process"/>
    <property type="evidence" value="ECO:0007669"/>
    <property type="project" value="UniProtKB-UniRule"/>
</dbReference>
<dbReference type="HAMAP" id="MF_02104">
    <property type="entry name" value="LutC"/>
    <property type="match status" value="1"/>
</dbReference>